<dbReference type="RefSeq" id="XP_045956736.1">
    <property type="nucleotide sequence ID" value="XM_046100448.1"/>
</dbReference>
<organism evidence="1 2">
    <name type="scientific">Truncatella angustata</name>
    <dbReference type="NCBI Taxonomy" id="152316"/>
    <lineage>
        <taxon>Eukaryota</taxon>
        <taxon>Fungi</taxon>
        <taxon>Dikarya</taxon>
        <taxon>Ascomycota</taxon>
        <taxon>Pezizomycotina</taxon>
        <taxon>Sordariomycetes</taxon>
        <taxon>Xylariomycetidae</taxon>
        <taxon>Amphisphaeriales</taxon>
        <taxon>Sporocadaceae</taxon>
        <taxon>Truncatella</taxon>
    </lineage>
</organism>
<accession>A0A9P8ZWY8</accession>
<reference evidence="1" key="1">
    <citation type="journal article" date="2021" name="Nat. Commun.">
        <title>Genetic determinants of endophytism in the Arabidopsis root mycobiome.</title>
        <authorList>
            <person name="Mesny F."/>
            <person name="Miyauchi S."/>
            <person name="Thiergart T."/>
            <person name="Pickel B."/>
            <person name="Atanasova L."/>
            <person name="Karlsson M."/>
            <person name="Huettel B."/>
            <person name="Barry K.W."/>
            <person name="Haridas S."/>
            <person name="Chen C."/>
            <person name="Bauer D."/>
            <person name="Andreopoulos W."/>
            <person name="Pangilinan J."/>
            <person name="LaButti K."/>
            <person name="Riley R."/>
            <person name="Lipzen A."/>
            <person name="Clum A."/>
            <person name="Drula E."/>
            <person name="Henrissat B."/>
            <person name="Kohler A."/>
            <person name="Grigoriev I.V."/>
            <person name="Martin F.M."/>
            <person name="Hacquard S."/>
        </authorList>
    </citation>
    <scope>NUCLEOTIDE SEQUENCE</scope>
    <source>
        <strain evidence="1">MPI-SDFR-AT-0073</strain>
    </source>
</reference>
<evidence type="ECO:0000313" key="2">
    <source>
        <dbReference type="Proteomes" id="UP000758603"/>
    </source>
</evidence>
<evidence type="ECO:0000313" key="1">
    <source>
        <dbReference type="EMBL" id="KAH6652458.1"/>
    </source>
</evidence>
<keyword evidence="2" id="KW-1185">Reference proteome</keyword>
<dbReference type="Proteomes" id="UP000758603">
    <property type="component" value="Unassembled WGS sequence"/>
</dbReference>
<sequence>MYPMGELPTGGLWSNGNAVGTLTSVPGSDLYVNATTIHMDDFNARSTGGPYILAAQGVLKTDDDHYIGIYGKGLLANTQHIEAIMANETGVKPTSWGEIETYTTWTFQASGKYAALTESTFVANIRVYPSDDSDTVSYIDYRISKVLPGSLCEAEGDEERNVNGERKFGDLTDQTF</sequence>
<dbReference type="Gene3D" id="2.40.160.20">
    <property type="match status" value="1"/>
</dbReference>
<dbReference type="GeneID" id="70129340"/>
<protein>
    <submittedName>
        <fullName evidence="1">Uncharacterized protein</fullName>
    </submittedName>
</protein>
<dbReference type="OrthoDB" id="2544694at2759"/>
<comment type="caution">
    <text evidence="1">The sequence shown here is derived from an EMBL/GenBank/DDBJ whole genome shotgun (WGS) entry which is preliminary data.</text>
</comment>
<dbReference type="AlphaFoldDB" id="A0A9P8ZWY8"/>
<dbReference type="EMBL" id="JAGPXC010000006">
    <property type="protein sequence ID" value="KAH6652458.1"/>
    <property type="molecule type" value="Genomic_DNA"/>
</dbReference>
<proteinExistence type="predicted"/>
<dbReference type="Pfam" id="PF11578">
    <property type="entry name" value="DUF3237"/>
    <property type="match status" value="1"/>
</dbReference>
<gene>
    <name evidence="1" type="ORF">BKA67DRAFT_538265</name>
</gene>
<name>A0A9P8ZWY8_9PEZI</name>